<reference evidence="1" key="1">
    <citation type="submission" date="2021-05" db="EMBL/GenBank/DDBJ databases">
        <title>Comparative genomics of three Colletotrichum scovillei strains and genetic complementation revealed genes involved fungal growth and virulence on chili pepper.</title>
        <authorList>
            <person name="Hsieh D.-K."/>
            <person name="Chuang S.-C."/>
            <person name="Chen C.-Y."/>
            <person name="Chao Y.-T."/>
            <person name="Lu M.-Y.J."/>
            <person name="Lee M.-H."/>
            <person name="Shih M.-C."/>
        </authorList>
    </citation>
    <scope>NUCLEOTIDE SEQUENCE</scope>
    <source>
        <strain evidence="1">Coll-153</strain>
    </source>
</reference>
<evidence type="ECO:0000313" key="1">
    <source>
        <dbReference type="EMBL" id="KAG7059226.1"/>
    </source>
</evidence>
<comment type="caution">
    <text evidence="1">The sequence shown here is derived from an EMBL/GenBank/DDBJ whole genome shotgun (WGS) entry which is preliminary data.</text>
</comment>
<proteinExistence type="predicted"/>
<feature type="non-terminal residue" evidence="1">
    <location>
        <position position="26"/>
    </location>
</feature>
<organism evidence="1 2">
    <name type="scientific">Colletotrichum scovillei</name>
    <dbReference type="NCBI Taxonomy" id="1209932"/>
    <lineage>
        <taxon>Eukaryota</taxon>
        <taxon>Fungi</taxon>
        <taxon>Dikarya</taxon>
        <taxon>Ascomycota</taxon>
        <taxon>Pezizomycotina</taxon>
        <taxon>Sordariomycetes</taxon>
        <taxon>Hypocreomycetidae</taxon>
        <taxon>Glomerellales</taxon>
        <taxon>Glomerellaceae</taxon>
        <taxon>Colletotrichum</taxon>
        <taxon>Colletotrichum acutatum species complex</taxon>
    </lineage>
</organism>
<evidence type="ECO:0000313" key="2">
    <source>
        <dbReference type="Proteomes" id="UP000699042"/>
    </source>
</evidence>
<name>A0A9P7RIX6_9PEZI</name>
<dbReference type="AlphaFoldDB" id="A0A9P7RIX6"/>
<gene>
    <name evidence="1" type="ORF">JMJ77_006593</name>
</gene>
<accession>A0A9P7RIX6</accession>
<dbReference type="Proteomes" id="UP000699042">
    <property type="component" value="Unassembled WGS sequence"/>
</dbReference>
<sequence>MIFTSLLSAKLPSSFQWPSFTSTNTS</sequence>
<dbReference type="EMBL" id="JAESDN010000001">
    <property type="protein sequence ID" value="KAG7059226.1"/>
    <property type="molecule type" value="Genomic_DNA"/>
</dbReference>
<protein>
    <submittedName>
        <fullName evidence="1">Uncharacterized protein</fullName>
    </submittedName>
</protein>
<keyword evidence="2" id="KW-1185">Reference proteome</keyword>